<dbReference type="InterPro" id="IPR058595">
    <property type="entry name" value="Avidin-like"/>
</dbReference>
<keyword evidence="2" id="KW-1185">Reference proteome</keyword>
<dbReference type="Proteomes" id="UP000198785">
    <property type="component" value="Unassembled WGS sequence"/>
</dbReference>
<evidence type="ECO:0000313" key="2">
    <source>
        <dbReference type="Proteomes" id="UP000198785"/>
    </source>
</evidence>
<dbReference type="OrthoDB" id="5684515at2"/>
<dbReference type="EMBL" id="FOZZ01000001">
    <property type="protein sequence ID" value="SFS33680.1"/>
    <property type="molecule type" value="Genomic_DNA"/>
</dbReference>
<dbReference type="RefSeq" id="WP_093363300.1">
    <property type="nucleotide sequence ID" value="NZ_FOZZ01000001.1"/>
</dbReference>
<dbReference type="Pfam" id="PF26421">
    <property type="entry name" value="Avidin_like"/>
    <property type="match status" value="1"/>
</dbReference>
<organism evidence="1 2">
    <name type="scientific">Sphingobacterium wenxiniae</name>
    <dbReference type="NCBI Taxonomy" id="683125"/>
    <lineage>
        <taxon>Bacteria</taxon>
        <taxon>Pseudomonadati</taxon>
        <taxon>Bacteroidota</taxon>
        <taxon>Sphingobacteriia</taxon>
        <taxon>Sphingobacteriales</taxon>
        <taxon>Sphingobacteriaceae</taxon>
        <taxon>Sphingobacterium</taxon>
    </lineage>
</organism>
<accession>A0A1I6P0T0</accession>
<sequence>MINYDNRRFIAVSNTDNGETSSETIFHYKQENNIITAHYAGGKIVCGHLLGLVDEQGHIDIRYHQMNKEGQLMTGRCQSTPEVLPNGKIRLHEQWQWTSGDCSSGTSIIEEME</sequence>
<gene>
    <name evidence="1" type="ORF">SAMN05660206_101211</name>
</gene>
<reference evidence="1 2" key="1">
    <citation type="submission" date="2016-10" db="EMBL/GenBank/DDBJ databases">
        <authorList>
            <person name="de Groot N.N."/>
        </authorList>
    </citation>
    <scope>NUCLEOTIDE SEQUENCE [LARGE SCALE GENOMIC DNA]</scope>
    <source>
        <strain evidence="1 2">DSM 22789</strain>
    </source>
</reference>
<dbReference type="STRING" id="683125.SAMN05660206_101211"/>
<dbReference type="AlphaFoldDB" id="A0A1I6P0T0"/>
<evidence type="ECO:0008006" key="3">
    <source>
        <dbReference type="Google" id="ProtNLM"/>
    </source>
</evidence>
<proteinExistence type="predicted"/>
<evidence type="ECO:0000313" key="1">
    <source>
        <dbReference type="EMBL" id="SFS33680.1"/>
    </source>
</evidence>
<name>A0A1I6P0T0_9SPHI</name>
<protein>
    <recommendedName>
        <fullName evidence="3">N-acetylglutamate synthase</fullName>
    </recommendedName>
</protein>